<accession>A0ABP6S350</accession>
<evidence type="ECO:0000256" key="2">
    <source>
        <dbReference type="SAM" id="MobiDB-lite"/>
    </source>
</evidence>
<gene>
    <name evidence="4" type="ORF">GCM10020366_72120</name>
</gene>
<protein>
    <recommendedName>
        <fullName evidence="3">Acyl-CoA oxidase/dehydrogenase middle domain-containing protein</fullName>
    </recommendedName>
</protein>
<evidence type="ECO:0000259" key="3">
    <source>
        <dbReference type="Pfam" id="PF02770"/>
    </source>
</evidence>
<keyword evidence="5" id="KW-1185">Reference proteome</keyword>
<dbReference type="RefSeq" id="WP_344931738.1">
    <property type="nucleotide sequence ID" value="NZ_BAAAYK010000048.1"/>
</dbReference>
<dbReference type="Proteomes" id="UP001500483">
    <property type="component" value="Unassembled WGS sequence"/>
</dbReference>
<evidence type="ECO:0000256" key="1">
    <source>
        <dbReference type="ARBA" id="ARBA00023002"/>
    </source>
</evidence>
<evidence type="ECO:0000313" key="4">
    <source>
        <dbReference type="EMBL" id="GAA3366900.1"/>
    </source>
</evidence>
<dbReference type="EMBL" id="BAAAYK010000048">
    <property type="protein sequence ID" value="GAA3366900.1"/>
    <property type="molecule type" value="Genomic_DNA"/>
</dbReference>
<comment type="caution">
    <text evidence="4">The sequence shown here is derived from an EMBL/GenBank/DDBJ whole genome shotgun (WGS) entry which is preliminary data.</text>
</comment>
<dbReference type="Pfam" id="PF02770">
    <property type="entry name" value="Acyl-CoA_dh_M"/>
    <property type="match status" value="1"/>
</dbReference>
<feature type="compositionally biased region" description="Basic and acidic residues" evidence="2">
    <location>
        <begin position="84"/>
        <end position="97"/>
    </location>
</feature>
<dbReference type="InterPro" id="IPR009100">
    <property type="entry name" value="AcylCoA_DH/oxidase_NM_dom_sf"/>
</dbReference>
<feature type="region of interest" description="Disordered" evidence="2">
    <location>
        <begin position="75"/>
        <end position="97"/>
    </location>
</feature>
<proteinExistence type="predicted"/>
<keyword evidence="1" id="KW-0560">Oxidoreductase</keyword>
<sequence>MVNGQKTWCSNAHLADHVLLIARTGSGGTKHEGLTQFVVPTGTPGLQIQGIDTMGGREVNDLYFTDCFLHDDRGRHRGPGLEAADGRAEPGADDPRR</sequence>
<evidence type="ECO:0000313" key="5">
    <source>
        <dbReference type="Proteomes" id="UP001500483"/>
    </source>
</evidence>
<dbReference type="InterPro" id="IPR052161">
    <property type="entry name" value="Mycobact_Acyl-CoA_DH"/>
</dbReference>
<organism evidence="4 5">
    <name type="scientific">Saccharopolyspora gregorii</name>
    <dbReference type="NCBI Taxonomy" id="33914"/>
    <lineage>
        <taxon>Bacteria</taxon>
        <taxon>Bacillati</taxon>
        <taxon>Actinomycetota</taxon>
        <taxon>Actinomycetes</taxon>
        <taxon>Pseudonocardiales</taxon>
        <taxon>Pseudonocardiaceae</taxon>
        <taxon>Saccharopolyspora</taxon>
    </lineage>
</organism>
<reference evidence="5" key="1">
    <citation type="journal article" date="2019" name="Int. J. Syst. Evol. Microbiol.">
        <title>The Global Catalogue of Microorganisms (GCM) 10K type strain sequencing project: providing services to taxonomists for standard genome sequencing and annotation.</title>
        <authorList>
            <consortium name="The Broad Institute Genomics Platform"/>
            <consortium name="The Broad Institute Genome Sequencing Center for Infectious Disease"/>
            <person name="Wu L."/>
            <person name="Ma J."/>
        </authorList>
    </citation>
    <scope>NUCLEOTIDE SEQUENCE [LARGE SCALE GENOMIC DNA]</scope>
    <source>
        <strain evidence="5">JCM 9687</strain>
    </source>
</reference>
<dbReference type="InterPro" id="IPR046373">
    <property type="entry name" value="Acyl-CoA_Oxase/DH_mid-dom_sf"/>
</dbReference>
<dbReference type="PANTHER" id="PTHR43292:SF4">
    <property type="entry name" value="ACYL-COA DEHYDROGENASE FADE34"/>
    <property type="match status" value="1"/>
</dbReference>
<feature type="domain" description="Acyl-CoA oxidase/dehydrogenase middle" evidence="3">
    <location>
        <begin position="1"/>
        <end position="67"/>
    </location>
</feature>
<dbReference type="SUPFAM" id="SSF56645">
    <property type="entry name" value="Acyl-CoA dehydrogenase NM domain-like"/>
    <property type="match status" value="1"/>
</dbReference>
<dbReference type="InterPro" id="IPR006091">
    <property type="entry name" value="Acyl-CoA_Oxase/DH_mid-dom"/>
</dbReference>
<dbReference type="Gene3D" id="2.40.110.10">
    <property type="entry name" value="Butyryl-CoA Dehydrogenase, subunit A, domain 2"/>
    <property type="match status" value="1"/>
</dbReference>
<dbReference type="PANTHER" id="PTHR43292">
    <property type="entry name" value="ACYL-COA DEHYDROGENASE"/>
    <property type="match status" value="1"/>
</dbReference>
<name>A0ABP6S350_9PSEU</name>